<sequence length="167" mass="18538">MTCFRSRDRWHSYVVKSLSRMEMREMETHLERCAECRARVAAIRETSGFLAVARVPLIAPPMIKDQVMAAIDMGKYRAKAGFPRFGQGLQHLGFSLLAAGIILLMVNLTPVGRNLRSGEVADLNVQFGKEIALPFTHLSQTLSVAAEKFGLMGRGQDEMGSWVPGKE</sequence>
<proteinExistence type="predicted"/>
<dbReference type="AlphaFoldDB" id="A0A8S0VY66"/>
<reference evidence="2" key="2">
    <citation type="submission" date="2020-01" db="EMBL/GenBank/DDBJ databases">
        <authorList>
            <person name="Hornung B."/>
        </authorList>
    </citation>
    <scope>NUCLEOTIDE SEQUENCE</scope>
    <source>
        <strain evidence="2">PacBioINE</strain>
    </source>
</reference>
<organism evidence="2">
    <name type="scientific">Acididesulfobacillus acetoxydans</name>
    <dbReference type="NCBI Taxonomy" id="1561005"/>
    <lineage>
        <taxon>Bacteria</taxon>
        <taxon>Bacillati</taxon>
        <taxon>Bacillota</taxon>
        <taxon>Clostridia</taxon>
        <taxon>Eubacteriales</taxon>
        <taxon>Peptococcaceae</taxon>
        <taxon>Acididesulfobacillus</taxon>
    </lineage>
</organism>
<keyword evidence="4" id="KW-1185">Reference proteome</keyword>
<dbReference type="InterPro" id="IPR041916">
    <property type="entry name" value="Anti_sigma_zinc_sf"/>
</dbReference>
<dbReference type="KEGG" id="aacx:DEACI_3352"/>
<dbReference type="Gene3D" id="1.10.10.1320">
    <property type="entry name" value="Anti-sigma factor, zinc-finger domain"/>
    <property type="match status" value="1"/>
</dbReference>
<dbReference type="EMBL" id="LR746496">
    <property type="protein sequence ID" value="CAA7602673.1"/>
    <property type="molecule type" value="Genomic_DNA"/>
</dbReference>
<keyword evidence="1" id="KW-0472">Membrane</keyword>
<evidence type="ECO:0000313" key="4">
    <source>
        <dbReference type="Proteomes" id="UP001071230"/>
    </source>
</evidence>
<evidence type="ECO:0000313" key="2">
    <source>
        <dbReference type="EMBL" id="CAA7602673.1"/>
    </source>
</evidence>
<keyword evidence="1" id="KW-1133">Transmembrane helix</keyword>
<gene>
    <name evidence="2" type="ORF">DEACI_3352</name>
    <name evidence="3" type="ORF">DEACI_3629</name>
</gene>
<name>A0A8S0VY66_9FIRM</name>
<dbReference type="RefSeq" id="WP_240986004.1">
    <property type="nucleotide sequence ID" value="NZ_CDGJ01000111.1"/>
</dbReference>
<protein>
    <recommendedName>
        <fullName evidence="5">Zinc-finger domain-containing protein</fullName>
    </recommendedName>
</protein>
<dbReference type="Proteomes" id="UP000836597">
    <property type="component" value="Chromosome"/>
</dbReference>
<reference evidence="3" key="1">
    <citation type="submission" date="2014-11" db="EMBL/GenBank/DDBJ databases">
        <authorList>
            <person name="Hornung B.V."/>
        </authorList>
    </citation>
    <scope>NUCLEOTIDE SEQUENCE</scope>
    <source>
        <strain evidence="3">INE</strain>
    </source>
</reference>
<evidence type="ECO:0008006" key="5">
    <source>
        <dbReference type="Google" id="ProtNLM"/>
    </source>
</evidence>
<feature type="transmembrane region" description="Helical" evidence="1">
    <location>
        <begin position="89"/>
        <end position="108"/>
    </location>
</feature>
<keyword evidence="1" id="KW-0812">Transmembrane</keyword>
<evidence type="ECO:0000256" key="1">
    <source>
        <dbReference type="SAM" id="Phobius"/>
    </source>
</evidence>
<dbReference type="EMBL" id="CDGJ01000111">
    <property type="protein sequence ID" value="CEJ09146.1"/>
    <property type="molecule type" value="Genomic_DNA"/>
</dbReference>
<dbReference type="Proteomes" id="UP001071230">
    <property type="component" value="Unassembled WGS sequence"/>
</dbReference>
<accession>A0A8S0VY66</accession>
<evidence type="ECO:0000313" key="3">
    <source>
        <dbReference type="EMBL" id="CEJ09146.1"/>
    </source>
</evidence>